<feature type="binding site" evidence="6">
    <location>
        <position position="259"/>
    </location>
    <ligand>
        <name>substrate</name>
        <note>ligand shared with subunit alpha</note>
    </ligand>
</feature>
<keyword evidence="5 6" id="KW-0460">Magnesium</keyword>
<evidence type="ECO:0000256" key="4">
    <source>
        <dbReference type="ARBA" id="ARBA00022741"/>
    </source>
</evidence>
<comment type="similarity">
    <text evidence="6">Belongs to the succinate/malate CoA ligase beta subunit family.</text>
</comment>
<feature type="binding site" evidence="6">
    <location>
        <begin position="54"/>
        <end position="56"/>
    </location>
    <ligand>
        <name>ATP</name>
        <dbReference type="ChEBI" id="CHEBI:30616"/>
    </ligand>
</feature>
<keyword evidence="3 6" id="KW-0479">Metal-binding</keyword>
<keyword evidence="6 7" id="KW-0067">ATP-binding</keyword>
<dbReference type="EMBL" id="CP003378">
    <property type="protein sequence ID" value="AFZ70246.1"/>
    <property type="molecule type" value="Genomic_DNA"/>
</dbReference>
<dbReference type="UniPathway" id="UPA00223">
    <property type="reaction ID" value="UER00999"/>
</dbReference>
<dbReference type="InterPro" id="IPR005809">
    <property type="entry name" value="Succ_CoA_ligase-like_bsu"/>
</dbReference>
<dbReference type="KEGG" id="clg:Calag_0480"/>
<dbReference type="GO" id="GO:0006099">
    <property type="term" value="P:tricarboxylic acid cycle"/>
    <property type="evidence" value="ECO:0007669"/>
    <property type="project" value="UniProtKB-UniRule"/>
</dbReference>
<feature type="binding site" evidence="6">
    <location>
        <position position="206"/>
    </location>
    <ligand>
        <name>Mg(2+)</name>
        <dbReference type="ChEBI" id="CHEBI:18420"/>
    </ligand>
</feature>
<comment type="cofactor">
    <cofactor evidence="6">
        <name>Mg(2+)</name>
        <dbReference type="ChEBI" id="CHEBI:18420"/>
    </cofactor>
    <text evidence="6">Binds 1 Mg(2+) ion per subunit.</text>
</comment>
<dbReference type="Pfam" id="PF00549">
    <property type="entry name" value="Ligase_CoA"/>
    <property type="match status" value="1"/>
</dbReference>
<feature type="domain" description="ATP-grasp" evidence="8">
    <location>
        <begin position="9"/>
        <end position="216"/>
    </location>
</feature>
<dbReference type="Gene3D" id="3.30.1490.20">
    <property type="entry name" value="ATP-grasp fold, A domain"/>
    <property type="match status" value="1"/>
</dbReference>
<dbReference type="GeneID" id="14211740"/>
<dbReference type="GO" id="GO:0042709">
    <property type="term" value="C:succinate-CoA ligase complex"/>
    <property type="evidence" value="ECO:0007669"/>
    <property type="project" value="TreeGrafter"/>
</dbReference>
<dbReference type="NCBIfam" id="NF001913">
    <property type="entry name" value="PRK00696.1"/>
    <property type="match status" value="1"/>
</dbReference>
<dbReference type="Pfam" id="PF08442">
    <property type="entry name" value="ATP-grasp_2"/>
    <property type="match status" value="1"/>
</dbReference>
<keyword evidence="10" id="KW-1185">Reference proteome</keyword>
<dbReference type="InParanoid" id="L0A8S5"/>
<feature type="binding site" evidence="6">
    <location>
        <position position="96"/>
    </location>
    <ligand>
        <name>ATP</name>
        <dbReference type="ChEBI" id="CHEBI:30616"/>
    </ligand>
</feature>
<evidence type="ECO:0000256" key="3">
    <source>
        <dbReference type="ARBA" id="ARBA00022723"/>
    </source>
</evidence>
<name>L0A8S5_CALLD</name>
<keyword evidence="2 6" id="KW-0436">Ligase</keyword>
<evidence type="ECO:0000256" key="2">
    <source>
        <dbReference type="ARBA" id="ARBA00022598"/>
    </source>
</evidence>
<feature type="binding site" evidence="6">
    <location>
        <position position="193"/>
    </location>
    <ligand>
        <name>Mg(2+)</name>
        <dbReference type="ChEBI" id="CHEBI:18420"/>
    </ligand>
</feature>
<dbReference type="SUPFAM" id="SSF56059">
    <property type="entry name" value="Glutathione synthetase ATP-binding domain-like"/>
    <property type="match status" value="1"/>
</dbReference>
<comment type="catalytic activity">
    <reaction evidence="6">
        <text>succinate + ATP + CoA = succinyl-CoA + ADP + phosphate</text>
        <dbReference type="Rhea" id="RHEA:17661"/>
        <dbReference type="ChEBI" id="CHEBI:30031"/>
        <dbReference type="ChEBI" id="CHEBI:30616"/>
        <dbReference type="ChEBI" id="CHEBI:43474"/>
        <dbReference type="ChEBI" id="CHEBI:57287"/>
        <dbReference type="ChEBI" id="CHEBI:57292"/>
        <dbReference type="ChEBI" id="CHEBI:456216"/>
        <dbReference type="EC" id="6.2.1.5"/>
    </reaction>
</comment>
<dbReference type="GO" id="GO:0000287">
    <property type="term" value="F:magnesium ion binding"/>
    <property type="evidence" value="ECO:0007669"/>
    <property type="project" value="UniProtKB-UniRule"/>
</dbReference>
<dbReference type="InterPro" id="IPR005811">
    <property type="entry name" value="SUCC_ACL_C"/>
</dbReference>
<dbReference type="GO" id="GO:0005524">
    <property type="term" value="F:ATP binding"/>
    <property type="evidence" value="ECO:0007669"/>
    <property type="project" value="UniProtKB-UniRule"/>
</dbReference>
<evidence type="ECO:0000256" key="7">
    <source>
        <dbReference type="PROSITE-ProRule" id="PRU00409"/>
    </source>
</evidence>
<comment type="pathway">
    <text evidence="6">Carbohydrate metabolism; tricarboxylic acid cycle; succinate from succinyl-CoA (ligase route): step 1/1.</text>
</comment>
<dbReference type="Gene3D" id="3.30.470.20">
    <property type="entry name" value="ATP-grasp fold, B domain"/>
    <property type="match status" value="1"/>
</dbReference>
<dbReference type="FunFam" id="3.30.470.20:FF:000002">
    <property type="entry name" value="Succinate--CoA ligase [ADP-forming] subunit beta"/>
    <property type="match status" value="1"/>
</dbReference>
<dbReference type="eggNOG" id="arCOG01337">
    <property type="taxonomic scope" value="Archaea"/>
</dbReference>
<evidence type="ECO:0000259" key="8">
    <source>
        <dbReference type="PROSITE" id="PS50975"/>
    </source>
</evidence>
<evidence type="ECO:0000313" key="10">
    <source>
        <dbReference type="Proteomes" id="UP000010469"/>
    </source>
</evidence>
<accession>L0A8S5</accession>
<dbReference type="Proteomes" id="UP000010469">
    <property type="component" value="Chromosome"/>
</dbReference>
<dbReference type="OrthoDB" id="146449at2157"/>
<dbReference type="STRING" id="1056495.Calag_0480"/>
<dbReference type="InterPro" id="IPR013815">
    <property type="entry name" value="ATP_grasp_subdomain_1"/>
</dbReference>
<dbReference type="GO" id="GO:0006104">
    <property type="term" value="P:succinyl-CoA metabolic process"/>
    <property type="evidence" value="ECO:0007669"/>
    <property type="project" value="TreeGrafter"/>
</dbReference>
<keyword evidence="1 6" id="KW-0816">Tricarboxylic acid cycle</keyword>
<gene>
    <name evidence="6" type="primary">sucC</name>
    <name evidence="9" type="ordered locus">Calag_0480</name>
</gene>
<comment type="function">
    <text evidence="6">Succinyl-CoA synthetase functions in the citric acid cycle (TCA), coupling the hydrolysis of succinyl-CoA to the synthesis of either ATP or GTP and thus represents the only step of substrate-level phosphorylation in the TCA. The beta subunit provides nucleotide specificity of the enzyme and binds the substrate succinate, while the binding sites for coenzyme A and phosphate are found in the alpha subunit.</text>
</comment>
<organism evidence="9 10">
    <name type="scientific">Caldisphaera lagunensis (strain DSM 15908 / JCM 11604 / ANMR 0165 / IC-154)</name>
    <dbReference type="NCBI Taxonomy" id="1056495"/>
    <lineage>
        <taxon>Archaea</taxon>
        <taxon>Thermoproteota</taxon>
        <taxon>Thermoprotei</taxon>
        <taxon>Acidilobales</taxon>
        <taxon>Caldisphaeraceae</taxon>
        <taxon>Caldisphaera</taxon>
    </lineage>
</organism>
<evidence type="ECO:0000256" key="6">
    <source>
        <dbReference type="HAMAP-Rule" id="MF_00558"/>
    </source>
</evidence>
<sequence length="377" mass="41732">MKLFEFEAKEIIKNYGFEIPQSVLIKKGDDIEKKIRESKMEPPFAVKAQVLVAGRGKSGGIKIVKTVEDAVKTAQTLFETSIKGIKPSYILIEKAIPHDKELYVGIVIDRSLRKPVVLASKFGGVDIEEIARNNPESIIRYPIDTFIGLRNYEARIIGKSIGVSGKALGSFEKFLTTLYKAFIEYDAELAESNPLAYLEDKVIPLDLRITIDDNSLYRHENYAAKEEERLGENTEYEIKAHELDLAFVELDGDIGVLGNGAGLTMTTMDLIYEYGGKPANFLDMGGGAEAEHVKTCVKFLLDYPKAKKIFINMFGGITRADEVAKGVVMALNESSVKKPIVIRLTGTNEEQGKEILKQAGIEAYNDPIEAVKSVVGK</sequence>
<feature type="binding site" evidence="6">
    <location>
        <position position="101"/>
    </location>
    <ligand>
        <name>ATP</name>
        <dbReference type="ChEBI" id="CHEBI:30616"/>
    </ligand>
</feature>
<dbReference type="GO" id="GO:0004776">
    <property type="term" value="F:succinate-CoA ligase (GDP-forming) activity"/>
    <property type="evidence" value="ECO:0007669"/>
    <property type="project" value="RHEA"/>
</dbReference>
<keyword evidence="4 6" id="KW-0547">Nucleotide-binding</keyword>
<evidence type="ECO:0000313" key="9">
    <source>
        <dbReference type="EMBL" id="AFZ70246.1"/>
    </source>
</evidence>
<dbReference type="SUPFAM" id="SSF52210">
    <property type="entry name" value="Succinyl-CoA synthetase domains"/>
    <property type="match status" value="1"/>
</dbReference>
<evidence type="ECO:0000256" key="1">
    <source>
        <dbReference type="ARBA" id="ARBA00022532"/>
    </source>
</evidence>
<dbReference type="FunCoup" id="L0A8S5">
    <property type="interactions" value="234"/>
</dbReference>
<dbReference type="Gene3D" id="3.40.50.261">
    <property type="entry name" value="Succinyl-CoA synthetase domains"/>
    <property type="match status" value="1"/>
</dbReference>
<dbReference type="InterPro" id="IPR017866">
    <property type="entry name" value="Succ-CoA_synthase_bsu_CS"/>
</dbReference>
<comment type="subunit">
    <text evidence="6">Heterotetramer of two alpha and two beta subunits.</text>
</comment>
<feature type="binding site" evidence="6">
    <location>
        <begin position="316"/>
        <end position="318"/>
    </location>
    <ligand>
        <name>substrate</name>
        <note>ligand shared with subunit alpha</note>
    </ligand>
</feature>
<dbReference type="PANTHER" id="PTHR11815:SF10">
    <property type="entry name" value="SUCCINATE--COA LIGASE [GDP-FORMING] SUBUNIT BETA, MITOCHONDRIAL"/>
    <property type="match status" value="1"/>
</dbReference>
<evidence type="ECO:0000256" key="5">
    <source>
        <dbReference type="ARBA" id="ARBA00022842"/>
    </source>
</evidence>
<proteinExistence type="inferred from homology"/>
<feature type="binding site" evidence="6">
    <location>
        <position position="93"/>
    </location>
    <ligand>
        <name>ATP</name>
        <dbReference type="ChEBI" id="CHEBI:30616"/>
    </ligand>
</feature>
<dbReference type="InterPro" id="IPR011761">
    <property type="entry name" value="ATP-grasp"/>
</dbReference>
<dbReference type="PROSITE" id="PS50975">
    <property type="entry name" value="ATP_GRASP"/>
    <property type="match status" value="1"/>
</dbReference>
<dbReference type="HOGENOM" id="CLU_037430_0_2_2"/>
<dbReference type="PANTHER" id="PTHR11815">
    <property type="entry name" value="SUCCINYL-COA SYNTHETASE BETA CHAIN"/>
    <property type="match status" value="1"/>
</dbReference>
<protein>
    <recommendedName>
        <fullName evidence="6">Succinate--CoA ligase [ADP-forming] subunit beta</fullName>
        <ecNumber evidence="6">6.2.1.5</ecNumber>
    </recommendedName>
    <alternativeName>
        <fullName evidence="6">Succinyl-CoA synthetase subunit beta</fullName>
        <shortName evidence="6">SCS-beta</shortName>
    </alternativeName>
</protein>
<comment type="catalytic activity">
    <reaction evidence="6">
        <text>GTP + succinate + CoA = succinyl-CoA + GDP + phosphate</text>
        <dbReference type="Rhea" id="RHEA:22120"/>
        <dbReference type="ChEBI" id="CHEBI:30031"/>
        <dbReference type="ChEBI" id="CHEBI:37565"/>
        <dbReference type="ChEBI" id="CHEBI:43474"/>
        <dbReference type="ChEBI" id="CHEBI:57287"/>
        <dbReference type="ChEBI" id="CHEBI:57292"/>
        <dbReference type="ChEBI" id="CHEBI:58189"/>
    </reaction>
</comment>
<dbReference type="EC" id="6.2.1.5" evidence="6"/>
<dbReference type="AlphaFoldDB" id="L0A8S5"/>
<dbReference type="HAMAP" id="MF_00558">
    <property type="entry name" value="Succ_CoA_beta"/>
    <property type="match status" value="1"/>
</dbReference>
<dbReference type="RefSeq" id="WP_015232144.1">
    <property type="nucleotide sequence ID" value="NC_019791.1"/>
</dbReference>
<reference evidence="10" key="1">
    <citation type="submission" date="2012-03" db="EMBL/GenBank/DDBJ databases">
        <title>Complete genome of Caldisphaera lagunensis DSM 15908.</title>
        <authorList>
            <person name="Lucas S."/>
            <person name="Copeland A."/>
            <person name="Lapidus A."/>
            <person name="Glavina del Rio T."/>
            <person name="Dalin E."/>
            <person name="Tice H."/>
            <person name="Bruce D."/>
            <person name="Goodwin L."/>
            <person name="Pitluck S."/>
            <person name="Peters L."/>
            <person name="Mikhailova N."/>
            <person name="Teshima H."/>
            <person name="Kyrpides N."/>
            <person name="Mavromatis K."/>
            <person name="Ivanova N."/>
            <person name="Brettin T."/>
            <person name="Detter J.C."/>
            <person name="Han C."/>
            <person name="Larimer F."/>
            <person name="Land M."/>
            <person name="Hauser L."/>
            <person name="Markowitz V."/>
            <person name="Cheng J.-F."/>
            <person name="Hugenholtz P."/>
            <person name="Woyke T."/>
            <person name="Wu D."/>
            <person name="Spring S."/>
            <person name="Schroeder M."/>
            <person name="Brambilla E."/>
            <person name="Klenk H.-P."/>
            <person name="Eisen J.A."/>
        </authorList>
    </citation>
    <scope>NUCLEOTIDE SEQUENCE [LARGE SCALE GENOMIC DNA]</scope>
    <source>
        <strain evidence="10">DSM 15908 / JCM 11604 / IC-154</strain>
    </source>
</reference>
<dbReference type="PIRSF" id="PIRSF001554">
    <property type="entry name" value="SucCS_beta"/>
    <property type="match status" value="1"/>
</dbReference>
<dbReference type="FunFam" id="3.40.50.261:FF:000001">
    <property type="entry name" value="Succinate--CoA ligase [ADP-forming] subunit beta"/>
    <property type="match status" value="1"/>
</dbReference>
<dbReference type="InterPro" id="IPR013650">
    <property type="entry name" value="ATP-grasp_succ-CoA_synth-type"/>
</dbReference>
<feature type="binding site" evidence="6">
    <location>
        <position position="47"/>
    </location>
    <ligand>
        <name>ATP</name>
        <dbReference type="ChEBI" id="CHEBI:30616"/>
    </ligand>
</feature>
<dbReference type="PROSITE" id="PS01217">
    <property type="entry name" value="SUCCINYL_COA_LIG_3"/>
    <property type="match status" value="1"/>
</dbReference>
<dbReference type="InterPro" id="IPR016102">
    <property type="entry name" value="Succinyl-CoA_synth-like"/>
</dbReference>
<dbReference type="GO" id="GO:0004775">
    <property type="term" value="F:succinate-CoA ligase (ADP-forming) activity"/>
    <property type="evidence" value="ECO:0007669"/>
    <property type="project" value="UniProtKB-UniRule"/>
</dbReference>
<dbReference type="NCBIfam" id="TIGR01016">
    <property type="entry name" value="sucCoAbeta"/>
    <property type="match status" value="1"/>
</dbReference>